<dbReference type="InterPro" id="IPR054579">
    <property type="entry name" value="GCE-like_dom"/>
</dbReference>
<gene>
    <name evidence="6" type="ORF">FPL22_09735</name>
</gene>
<dbReference type="Gene3D" id="3.40.50.1820">
    <property type="entry name" value="alpha/beta hydrolase"/>
    <property type="match status" value="1"/>
</dbReference>
<evidence type="ECO:0000256" key="4">
    <source>
        <dbReference type="SAM" id="SignalP"/>
    </source>
</evidence>
<name>A0A556QSE1_9BACT</name>
<keyword evidence="3 6" id="KW-0378">Hydrolase</keyword>
<dbReference type="EMBL" id="VMBG01000001">
    <property type="protein sequence ID" value="TSJ79543.1"/>
    <property type="molecule type" value="Genomic_DNA"/>
</dbReference>
<sequence length="392" mass="42661">MATPKNGRFVLMALLCLVPFACSIAAELPDPLALPDGRRIETAQQWEAGRRAEVLELFRDQVYGRNPVQRPKDLRFEPLEEETAVLDGTAVRRRVKIAYSGRGGESGFKLTVYYPTNGAIKGCVVLIVNRSPRIIDRAEEDPAEFWPVRDLIARGYATAAFHNGEVAVDRKDDGFKSGVFGVFGPAGKPRAGDEWGAIGAWAWGASRAIDYLETQPRLKGVAFAVAGHSRGGKTALWCGAQDARVALAISNDSGTTGAALARTSQCETVKKINATFPHWFAVNYHAYDDREAALPVDQHELIGLIAPRLAYVASAREDSIADPKAEFQSCVEAAPVYALYGLKGVGAAPFPEVGESRHEGAIGYHVRAGGHDLKGEDWARFMDYADVHLPRR</sequence>
<protein>
    <submittedName>
        <fullName evidence="6">Alpha/beta hydrolase</fullName>
    </submittedName>
</protein>
<feature type="domain" description="4-O-methyl-glucuronoyl methylesterase-like" evidence="5">
    <location>
        <begin position="152"/>
        <end position="340"/>
    </location>
</feature>
<keyword evidence="2 4" id="KW-0732">Signal</keyword>
<evidence type="ECO:0000313" key="7">
    <source>
        <dbReference type="Proteomes" id="UP000315648"/>
    </source>
</evidence>
<organism evidence="6 7">
    <name type="scientific">Rariglobus hedericola</name>
    <dbReference type="NCBI Taxonomy" id="2597822"/>
    <lineage>
        <taxon>Bacteria</taxon>
        <taxon>Pseudomonadati</taxon>
        <taxon>Verrucomicrobiota</taxon>
        <taxon>Opitutia</taxon>
        <taxon>Opitutales</taxon>
        <taxon>Opitutaceae</taxon>
        <taxon>Rariglobus</taxon>
    </lineage>
</organism>
<reference evidence="6 7" key="1">
    <citation type="submission" date="2019-07" db="EMBL/GenBank/DDBJ databases">
        <title>Description of 53C-WASEF.</title>
        <authorList>
            <person name="Pitt A."/>
            <person name="Hahn M.W."/>
        </authorList>
    </citation>
    <scope>NUCLEOTIDE SEQUENCE [LARGE SCALE GENOMIC DNA]</scope>
    <source>
        <strain evidence="6 7">53C-WASEF</strain>
    </source>
</reference>
<feature type="signal peptide" evidence="4">
    <location>
        <begin position="1"/>
        <end position="25"/>
    </location>
</feature>
<dbReference type="Proteomes" id="UP000315648">
    <property type="component" value="Unassembled WGS sequence"/>
</dbReference>
<evidence type="ECO:0000256" key="1">
    <source>
        <dbReference type="ARBA" id="ARBA00022487"/>
    </source>
</evidence>
<dbReference type="OrthoDB" id="9809261at2"/>
<dbReference type="SUPFAM" id="SSF53474">
    <property type="entry name" value="alpha/beta-Hydrolases"/>
    <property type="match status" value="1"/>
</dbReference>
<dbReference type="GO" id="GO:0052689">
    <property type="term" value="F:carboxylic ester hydrolase activity"/>
    <property type="evidence" value="ECO:0007669"/>
    <property type="project" value="UniProtKB-KW"/>
</dbReference>
<dbReference type="RefSeq" id="WP_144230084.1">
    <property type="nucleotide sequence ID" value="NZ_CBCRVV010000015.1"/>
</dbReference>
<feature type="chain" id="PRO_5022140083" evidence="4">
    <location>
        <begin position="26"/>
        <end position="392"/>
    </location>
</feature>
<keyword evidence="7" id="KW-1185">Reference proteome</keyword>
<dbReference type="Pfam" id="PF22244">
    <property type="entry name" value="GCE_fung"/>
    <property type="match status" value="1"/>
</dbReference>
<evidence type="ECO:0000259" key="5">
    <source>
        <dbReference type="Pfam" id="PF22244"/>
    </source>
</evidence>
<dbReference type="AlphaFoldDB" id="A0A556QSE1"/>
<evidence type="ECO:0000313" key="6">
    <source>
        <dbReference type="EMBL" id="TSJ79543.1"/>
    </source>
</evidence>
<evidence type="ECO:0000256" key="3">
    <source>
        <dbReference type="ARBA" id="ARBA00022801"/>
    </source>
</evidence>
<proteinExistence type="predicted"/>
<evidence type="ECO:0000256" key="2">
    <source>
        <dbReference type="ARBA" id="ARBA00022729"/>
    </source>
</evidence>
<comment type="caution">
    <text evidence="6">The sequence shown here is derived from an EMBL/GenBank/DDBJ whole genome shotgun (WGS) entry which is preliminary data.</text>
</comment>
<dbReference type="InterPro" id="IPR029058">
    <property type="entry name" value="AB_hydrolase_fold"/>
</dbReference>
<keyword evidence="1" id="KW-0719">Serine esterase</keyword>
<accession>A0A556QSE1</accession>